<comment type="caution">
    <text evidence="3">The sequence shown here is derived from an EMBL/GenBank/DDBJ whole genome shotgun (WGS) entry which is preliminary data.</text>
</comment>
<evidence type="ECO:0000259" key="2">
    <source>
        <dbReference type="Pfam" id="PF25597"/>
    </source>
</evidence>
<keyword evidence="4" id="KW-1185">Reference proteome</keyword>
<evidence type="ECO:0000313" key="3">
    <source>
        <dbReference type="EMBL" id="CAA7027632.1"/>
    </source>
</evidence>
<dbReference type="GO" id="GO:0003676">
    <property type="term" value="F:nucleic acid binding"/>
    <property type="evidence" value="ECO:0007669"/>
    <property type="project" value="InterPro"/>
</dbReference>
<dbReference type="InterPro" id="IPR036397">
    <property type="entry name" value="RNaseH_sf"/>
</dbReference>
<dbReference type="SUPFAM" id="SSF53098">
    <property type="entry name" value="Ribonuclease H-like"/>
    <property type="match status" value="1"/>
</dbReference>
<dbReference type="PANTHER" id="PTHR42648:SF28">
    <property type="entry name" value="TRANSPOSON-ENCODED PROTEIN WITH RIBONUCLEASE H-LIKE AND RETROVIRUS ZINC FINGER-LIKE DOMAINS"/>
    <property type="match status" value="1"/>
</dbReference>
<gene>
    <name evidence="3" type="ORF">MERR_LOCUS14867</name>
</gene>
<dbReference type="Pfam" id="PF25597">
    <property type="entry name" value="SH3_retrovirus"/>
    <property type="match status" value="1"/>
</dbReference>
<organism evidence="3 4">
    <name type="scientific">Microthlaspi erraticum</name>
    <dbReference type="NCBI Taxonomy" id="1685480"/>
    <lineage>
        <taxon>Eukaryota</taxon>
        <taxon>Viridiplantae</taxon>
        <taxon>Streptophyta</taxon>
        <taxon>Embryophyta</taxon>
        <taxon>Tracheophyta</taxon>
        <taxon>Spermatophyta</taxon>
        <taxon>Magnoliopsida</taxon>
        <taxon>eudicotyledons</taxon>
        <taxon>Gunneridae</taxon>
        <taxon>Pentapetalae</taxon>
        <taxon>rosids</taxon>
        <taxon>malvids</taxon>
        <taxon>Brassicales</taxon>
        <taxon>Brassicaceae</taxon>
        <taxon>Coluteocarpeae</taxon>
        <taxon>Microthlaspi</taxon>
    </lineage>
</organism>
<name>A0A6D2IJ58_9BRAS</name>
<accession>A0A6D2IJ58</accession>
<dbReference type="EMBL" id="CACVBM020001059">
    <property type="protein sequence ID" value="CAA7027632.1"/>
    <property type="molecule type" value="Genomic_DNA"/>
</dbReference>
<dbReference type="InterPro" id="IPR012337">
    <property type="entry name" value="RNaseH-like_sf"/>
</dbReference>
<dbReference type="InterPro" id="IPR057670">
    <property type="entry name" value="SH3_retrovirus"/>
</dbReference>
<evidence type="ECO:0000313" key="4">
    <source>
        <dbReference type="Proteomes" id="UP000467841"/>
    </source>
</evidence>
<dbReference type="PANTHER" id="PTHR42648">
    <property type="entry name" value="TRANSPOSASE, PUTATIVE-RELATED"/>
    <property type="match status" value="1"/>
</dbReference>
<reference evidence="3" key="1">
    <citation type="submission" date="2020-01" db="EMBL/GenBank/DDBJ databases">
        <authorList>
            <person name="Mishra B."/>
        </authorList>
    </citation>
    <scope>NUCLEOTIDE SEQUENCE [LARGE SCALE GENOMIC DNA]</scope>
</reference>
<dbReference type="InterPro" id="IPR025724">
    <property type="entry name" value="GAG-pre-integrase_dom"/>
</dbReference>
<dbReference type="Proteomes" id="UP000467841">
    <property type="component" value="Unassembled WGS sequence"/>
</dbReference>
<feature type="domain" description="GAG-pre-integrase" evidence="1">
    <location>
        <begin position="48"/>
        <end position="117"/>
    </location>
</feature>
<dbReference type="OrthoDB" id="1751483at2759"/>
<feature type="domain" description="Retroviral polymerase SH3-like" evidence="2">
    <location>
        <begin position="286"/>
        <end position="345"/>
    </location>
</feature>
<dbReference type="Gene3D" id="3.30.420.10">
    <property type="entry name" value="Ribonuclease H-like superfamily/Ribonuclease H"/>
    <property type="match status" value="2"/>
</dbReference>
<sequence length="487" mass="55185">MPEIGKNLISVGTLEEKGCDFKGSKGVLKVTKGCSVIMKTVRKGTDTLYFLQGSARTTDFESNIVKKDADSESYTRLWHSRLGHVGQKSMDVLGKKGCFDSNKVTEVSFCEDCVLGKTHRVSFGPAKHVTKAKLDYIHSDLWESPNVPMSLGRCQYFVSFTDDWSRKVWIYFLKTKDEAFEKFVEWKKTVEVQSERKVKRLRTDNGLEFCNQRKIGVAERLNRTIMNKVRSMLSESGLELRFWAEAASTSVYLINRTPSSAIEFDIPEERWSSAVPHLSGLRKFGCVAHTHSDDGKLIPRAKKGIFTSYPSGVKGFRIWLLEEEKCLISRNIVFKEVLMYKHVKSEVQSPNSSDIPVITDVFVSDDLAGKNTGSEAQHQGGATETEILHSPEPENQNEDQDQTGQDLEGYQLARDRLRRQTKKPSRLDDFLTEEEDEEDIAGYAYLIIEDGGRPAPGNYQEALDDPDSEKWLVALDDEMESLMKNKT</sequence>
<dbReference type="Pfam" id="PF13976">
    <property type="entry name" value="gag_pre-integrs"/>
    <property type="match status" value="1"/>
</dbReference>
<dbReference type="InterPro" id="IPR039537">
    <property type="entry name" value="Retrotran_Ty1/copia-like"/>
</dbReference>
<protein>
    <submittedName>
        <fullName evidence="3">Uncharacterized protein</fullName>
    </submittedName>
</protein>
<proteinExistence type="predicted"/>
<evidence type="ECO:0000259" key="1">
    <source>
        <dbReference type="Pfam" id="PF13976"/>
    </source>
</evidence>
<dbReference type="AlphaFoldDB" id="A0A6D2IJ58"/>